<evidence type="ECO:0000313" key="1">
    <source>
        <dbReference type="EMBL" id="TRY00388.1"/>
    </source>
</evidence>
<name>A0A553IJM4_ACHLA</name>
<organism evidence="1 2">
    <name type="scientific">Acholeplasma laidlawii</name>
    <dbReference type="NCBI Taxonomy" id="2148"/>
    <lineage>
        <taxon>Bacteria</taxon>
        <taxon>Bacillati</taxon>
        <taxon>Mycoplasmatota</taxon>
        <taxon>Mollicutes</taxon>
        <taxon>Acholeplasmatales</taxon>
        <taxon>Acholeplasmataceae</taxon>
        <taxon>Acholeplasma</taxon>
    </lineage>
</organism>
<comment type="caution">
    <text evidence="1">The sequence shown here is derived from an EMBL/GenBank/DDBJ whole genome shotgun (WGS) entry which is preliminary data.</text>
</comment>
<protein>
    <submittedName>
        <fullName evidence="1">PqqD family protein</fullName>
    </submittedName>
</protein>
<dbReference type="EMBL" id="VKID01000001">
    <property type="protein sequence ID" value="TRY00388.1"/>
    <property type="molecule type" value="Genomic_DNA"/>
</dbReference>
<gene>
    <name evidence="1" type="ORF">FNV44_04870</name>
</gene>
<dbReference type="RefSeq" id="WP_012242114.1">
    <property type="nucleotide sequence ID" value="NZ_JACAOE010000001.1"/>
</dbReference>
<sequence>MKLKKDYILKTVAGEHIVVPIGVEATKFHGMITLNETGKFLFENLKEETTEEILIMKLLESYDVTPSRAKTDVDKFLGLLKKHNLFDN</sequence>
<evidence type="ECO:0000313" key="2">
    <source>
        <dbReference type="Proteomes" id="UP000315938"/>
    </source>
</evidence>
<dbReference type="AlphaFoldDB" id="A0A553IJM4"/>
<dbReference type="InterPro" id="IPR041881">
    <property type="entry name" value="PqqD_sf"/>
</dbReference>
<reference evidence="1 2" key="1">
    <citation type="submission" date="2019-07" db="EMBL/GenBank/DDBJ databases">
        <title>Genome sequence of Acholeplasma laidlawii strain with increased resistance to erythromycin.</title>
        <authorList>
            <person name="Medvedeva E.S."/>
            <person name="Baranova N.B."/>
            <person name="Siniagina M.N."/>
            <person name="Mouzykantov A."/>
            <person name="Chernova O.A."/>
            <person name="Chernov V.M."/>
        </authorList>
    </citation>
    <scope>NUCLEOTIDE SEQUENCE [LARGE SCALE GENOMIC DNA]</scope>
    <source>
        <strain evidence="1 2">PG8REry</strain>
    </source>
</reference>
<dbReference type="Gene3D" id="1.10.10.1150">
    <property type="entry name" value="Coenzyme PQQ synthesis protein D (PqqD)"/>
    <property type="match status" value="1"/>
</dbReference>
<dbReference type="GeneID" id="41338351"/>
<dbReference type="InterPro" id="IPR008792">
    <property type="entry name" value="PQQD"/>
</dbReference>
<accession>A0A553IJM4</accession>
<dbReference type="Pfam" id="PF05402">
    <property type="entry name" value="PqqD"/>
    <property type="match status" value="1"/>
</dbReference>
<dbReference type="Proteomes" id="UP000315938">
    <property type="component" value="Unassembled WGS sequence"/>
</dbReference>
<proteinExistence type="predicted"/>